<reference evidence="2" key="1">
    <citation type="journal article" date="2022" name="Mol. Ecol. Resour.">
        <title>The genomes of chicory, endive, great burdock and yacon provide insights into Asteraceae palaeo-polyploidization history and plant inulin production.</title>
        <authorList>
            <person name="Fan W."/>
            <person name="Wang S."/>
            <person name="Wang H."/>
            <person name="Wang A."/>
            <person name="Jiang F."/>
            <person name="Liu H."/>
            <person name="Zhao H."/>
            <person name="Xu D."/>
            <person name="Zhang Y."/>
        </authorList>
    </citation>
    <scope>NUCLEOTIDE SEQUENCE [LARGE SCALE GENOMIC DNA]</scope>
    <source>
        <strain evidence="2">cv. Yunnan</strain>
    </source>
</reference>
<sequence>MSYEQTVKSSIYKEAAKALEQFDSPAVGITKVPGVNTSVKQNNFVIQLLVKLSEKAEDLQGEVRSLKREVLNLQKAKEAKEDFQITVDELTRKLEGVQIGDKKPSKKKGPFYVYEDPFKIFEREKAKSK</sequence>
<keyword evidence="2" id="KW-1185">Reference proteome</keyword>
<evidence type="ECO:0000313" key="2">
    <source>
        <dbReference type="Proteomes" id="UP001056120"/>
    </source>
</evidence>
<organism evidence="1 2">
    <name type="scientific">Smallanthus sonchifolius</name>
    <dbReference type="NCBI Taxonomy" id="185202"/>
    <lineage>
        <taxon>Eukaryota</taxon>
        <taxon>Viridiplantae</taxon>
        <taxon>Streptophyta</taxon>
        <taxon>Embryophyta</taxon>
        <taxon>Tracheophyta</taxon>
        <taxon>Spermatophyta</taxon>
        <taxon>Magnoliopsida</taxon>
        <taxon>eudicotyledons</taxon>
        <taxon>Gunneridae</taxon>
        <taxon>Pentapetalae</taxon>
        <taxon>asterids</taxon>
        <taxon>campanulids</taxon>
        <taxon>Asterales</taxon>
        <taxon>Asteraceae</taxon>
        <taxon>Asteroideae</taxon>
        <taxon>Heliantheae alliance</taxon>
        <taxon>Millerieae</taxon>
        <taxon>Smallanthus</taxon>
    </lineage>
</organism>
<protein>
    <submittedName>
        <fullName evidence="1">Uncharacterized protein</fullName>
    </submittedName>
</protein>
<dbReference type="EMBL" id="CM042019">
    <property type="protein sequence ID" value="KAI3825234.1"/>
    <property type="molecule type" value="Genomic_DNA"/>
</dbReference>
<gene>
    <name evidence="1" type="ORF">L1987_06715</name>
</gene>
<name>A0ACB9JYZ6_9ASTR</name>
<comment type="caution">
    <text evidence="1">The sequence shown here is derived from an EMBL/GenBank/DDBJ whole genome shotgun (WGS) entry which is preliminary data.</text>
</comment>
<dbReference type="Proteomes" id="UP001056120">
    <property type="component" value="Linkage Group LG02"/>
</dbReference>
<accession>A0ACB9JYZ6</accession>
<evidence type="ECO:0000313" key="1">
    <source>
        <dbReference type="EMBL" id="KAI3825234.1"/>
    </source>
</evidence>
<proteinExistence type="predicted"/>
<reference evidence="1 2" key="2">
    <citation type="journal article" date="2022" name="Mol. Ecol. Resour.">
        <title>The genomes of chicory, endive, great burdock and yacon provide insights into Asteraceae paleo-polyploidization history and plant inulin production.</title>
        <authorList>
            <person name="Fan W."/>
            <person name="Wang S."/>
            <person name="Wang H."/>
            <person name="Wang A."/>
            <person name="Jiang F."/>
            <person name="Liu H."/>
            <person name="Zhao H."/>
            <person name="Xu D."/>
            <person name="Zhang Y."/>
        </authorList>
    </citation>
    <scope>NUCLEOTIDE SEQUENCE [LARGE SCALE GENOMIC DNA]</scope>
    <source>
        <strain evidence="2">cv. Yunnan</strain>
        <tissue evidence="1">Leaves</tissue>
    </source>
</reference>